<reference evidence="3 5" key="1">
    <citation type="submission" date="2017-05" db="EMBL/GenBank/DDBJ databases">
        <authorList>
            <person name="Blom J."/>
        </authorList>
    </citation>
    <scope>NUCLEOTIDE SEQUENCE [LARGE SCALE GENOMIC DNA]</scope>
    <source>
        <strain evidence="3">PD885</strain>
    </source>
</reference>
<proteinExistence type="predicted"/>
<dbReference type="Proteomes" id="UP000195877">
    <property type="component" value="Chromosome 1"/>
</dbReference>
<keyword evidence="3" id="KW-0548">Nucleotidyltransferase</keyword>
<name>A0A1Y6HB98_9XANT</name>
<dbReference type="AlphaFoldDB" id="A0A1Y6HB98"/>
<protein>
    <submittedName>
        <fullName evidence="3">Adenosine monophosphate-protein transferase SoFic</fullName>
        <ecNumber evidence="3">2.7.7.-</ecNumber>
    </submittedName>
    <submittedName>
        <fullName evidence="4">Fic protein family protein</fullName>
    </submittedName>
</protein>
<evidence type="ECO:0000313" key="3">
    <source>
        <dbReference type="EMBL" id="SMR00789.1"/>
    </source>
</evidence>
<evidence type="ECO:0000256" key="1">
    <source>
        <dbReference type="SAM" id="MobiDB-lite"/>
    </source>
</evidence>
<evidence type="ECO:0000313" key="4">
    <source>
        <dbReference type="EMBL" id="SMR01761.1"/>
    </source>
</evidence>
<dbReference type="EMBL" id="LT853885">
    <property type="protein sequence ID" value="SMR01761.1"/>
    <property type="molecule type" value="Genomic_DNA"/>
</dbReference>
<feature type="compositionally biased region" description="Polar residues" evidence="1">
    <location>
        <begin position="103"/>
        <end position="115"/>
    </location>
</feature>
<feature type="region of interest" description="Disordered" evidence="1">
    <location>
        <begin position="80"/>
        <end position="115"/>
    </location>
</feature>
<evidence type="ECO:0000313" key="5">
    <source>
        <dbReference type="Proteomes" id="UP000195877"/>
    </source>
</evidence>
<sequence length="115" mass="12893">MLEAQASSEIENIVTTTDELLRYAEDQDKAQKPATKEALRYRSALYEGLQSLQQRPLCKDTAVVVCSRIKAVQMQIRRVPRDCPGQRPDPAEPLHAAGWRNATARQNGQLGTLYP</sequence>
<keyword evidence="5" id="KW-1185">Reference proteome</keyword>
<evidence type="ECO:0000313" key="6">
    <source>
        <dbReference type="Proteomes" id="UP000195953"/>
    </source>
</evidence>
<dbReference type="Proteomes" id="UP000195953">
    <property type="component" value="Chromosome 1"/>
</dbReference>
<dbReference type="InterPro" id="IPR025758">
    <property type="entry name" value="Fic/DOC_N"/>
</dbReference>
<dbReference type="EMBL" id="LT853882">
    <property type="protein sequence ID" value="SMR00789.1"/>
    <property type="molecule type" value="Genomic_DNA"/>
</dbReference>
<reference evidence="4 6" key="2">
    <citation type="submission" date="2017-05" db="EMBL/GenBank/DDBJ databases">
        <authorList>
            <person name="Song R."/>
            <person name="Chenine A.L."/>
            <person name="Ruprecht R.M."/>
        </authorList>
    </citation>
    <scope>NUCLEOTIDE SEQUENCE [LARGE SCALE GENOMIC DNA]</scope>
    <source>
        <strain evidence="4">PD5205</strain>
    </source>
</reference>
<evidence type="ECO:0000259" key="2">
    <source>
        <dbReference type="Pfam" id="PF13784"/>
    </source>
</evidence>
<organism evidence="4 6">
    <name type="scientific">Xanthomonas fragariae</name>
    <dbReference type="NCBI Taxonomy" id="48664"/>
    <lineage>
        <taxon>Bacteria</taxon>
        <taxon>Pseudomonadati</taxon>
        <taxon>Pseudomonadota</taxon>
        <taxon>Gammaproteobacteria</taxon>
        <taxon>Lysobacterales</taxon>
        <taxon>Lysobacteraceae</taxon>
        <taxon>Xanthomonas</taxon>
    </lineage>
</organism>
<accession>A0A1Y6HB98</accession>
<dbReference type="GO" id="GO:0016779">
    <property type="term" value="F:nucleotidyltransferase activity"/>
    <property type="evidence" value="ECO:0007669"/>
    <property type="project" value="UniProtKB-KW"/>
</dbReference>
<feature type="domain" description="Fic/DOC N-terminal" evidence="2">
    <location>
        <begin position="2"/>
        <end position="50"/>
    </location>
</feature>
<gene>
    <name evidence="4" type="ORF">PD5205_00441</name>
    <name evidence="3" type="ORF">PD885_03568</name>
</gene>
<dbReference type="Pfam" id="PF13784">
    <property type="entry name" value="Fic_N"/>
    <property type="match status" value="1"/>
</dbReference>
<keyword evidence="3" id="KW-0808">Transferase</keyword>
<dbReference type="EC" id="2.7.7.-" evidence="3"/>